<reference evidence="1 3" key="1">
    <citation type="submission" date="2015-09" db="EMBL/GenBank/DDBJ databases">
        <authorList>
            <consortium name="Pathogen Informatics"/>
        </authorList>
    </citation>
    <scope>NUCLEOTIDE SEQUENCE [LARGE SCALE GENOMIC DNA]</scope>
    <source>
        <strain evidence="1 3">2789STDY5608887</strain>
    </source>
</reference>
<dbReference type="PROSITE" id="PS51257">
    <property type="entry name" value="PROKAR_LIPOPROTEIN"/>
    <property type="match status" value="1"/>
</dbReference>
<gene>
    <name evidence="2" type="ORF">DW914_05210</name>
    <name evidence="1" type="ORF">ERS852444_02448</name>
</gene>
<dbReference type="EMBL" id="CYXX01000020">
    <property type="protein sequence ID" value="CUN21055.1"/>
    <property type="molecule type" value="Genomic_DNA"/>
</dbReference>
<proteinExistence type="predicted"/>
<accession>A0A173V485</accession>
<dbReference type="AlphaFoldDB" id="A0A173V485"/>
<dbReference type="Proteomes" id="UP000283492">
    <property type="component" value="Unassembled WGS sequence"/>
</dbReference>
<sequence>MKKISMYFLFVCLLLTGCSSDKTKQSAENRKNLTVDINKIQLPIEQDCSLGSYFVDGDVVYYSVYMPVGDYEENPDAQFDVSMETEI</sequence>
<evidence type="ECO:0000313" key="3">
    <source>
        <dbReference type="Proteomes" id="UP000095453"/>
    </source>
</evidence>
<name>A0A173V485_9FIRM</name>
<evidence type="ECO:0000313" key="4">
    <source>
        <dbReference type="Proteomes" id="UP000283492"/>
    </source>
</evidence>
<organism evidence="1 3">
    <name type="scientific">Roseburia inulinivorans</name>
    <dbReference type="NCBI Taxonomy" id="360807"/>
    <lineage>
        <taxon>Bacteria</taxon>
        <taxon>Bacillati</taxon>
        <taxon>Bacillota</taxon>
        <taxon>Clostridia</taxon>
        <taxon>Lachnospirales</taxon>
        <taxon>Lachnospiraceae</taxon>
        <taxon>Roseburia</taxon>
    </lineage>
</organism>
<evidence type="ECO:0000313" key="1">
    <source>
        <dbReference type="EMBL" id="CUN21055.1"/>
    </source>
</evidence>
<dbReference type="EMBL" id="QSFX01000006">
    <property type="protein sequence ID" value="RHA90224.1"/>
    <property type="molecule type" value="Genomic_DNA"/>
</dbReference>
<evidence type="ECO:0000313" key="2">
    <source>
        <dbReference type="EMBL" id="RHA90224.1"/>
    </source>
</evidence>
<dbReference type="Proteomes" id="UP000095453">
    <property type="component" value="Unassembled WGS sequence"/>
</dbReference>
<reference evidence="2 4" key="2">
    <citation type="submission" date="2018-08" db="EMBL/GenBank/DDBJ databases">
        <title>A genome reference for cultivated species of the human gut microbiota.</title>
        <authorList>
            <person name="Zou Y."/>
            <person name="Xue W."/>
            <person name="Luo G."/>
        </authorList>
    </citation>
    <scope>NUCLEOTIDE SEQUENCE [LARGE SCALE GENOMIC DNA]</scope>
    <source>
        <strain evidence="2 4">AM42-1AC</strain>
    </source>
</reference>
<protein>
    <submittedName>
        <fullName evidence="1">Uncharacterized protein</fullName>
    </submittedName>
</protein>
<dbReference type="RefSeq" id="WP_055170302.1">
    <property type="nucleotide sequence ID" value="NZ_CABJFX010000006.1"/>
</dbReference>